<evidence type="ECO:0000313" key="1">
    <source>
        <dbReference type="EMBL" id="MBW0542205.1"/>
    </source>
</evidence>
<dbReference type="AlphaFoldDB" id="A0A9Q3FJZ1"/>
<organism evidence="1 2">
    <name type="scientific">Austropuccinia psidii MF-1</name>
    <dbReference type="NCBI Taxonomy" id="1389203"/>
    <lineage>
        <taxon>Eukaryota</taxon>
        <taxon>Fungi</taxon>
        <taxon>Dikarya</taxon>
        <taxon>Basidiomycota</taxon>
        <taxon>Pucciniomycotina</taxon>
        <taxon>Pucciniomycetes</taxon>
        <taxon>Pucciniales</taxon>
        <taxon>Sphaerophragmiaceae</taxon>
        <taxon>Austropuccinia</taxon>
    </lineage>
</organism>
<proteinExistence type="predicted"/>
<reference evidence="1" key="1">
    <citation type="submission" date="2021-03" db="EMBL/GenBank/DDBJ databases">
        <title>Draft genome sequence of rust myrtle Austropuccinia psidii MF-1, a brazilian biotype.</title>
        <authorList>
            <person name="Quecine M.C."/>
            <person name="Pachon D.M.R."/>
            <person name="Bonatelli M.L."/>
            <person name="Correr F.H."/>
            <person name="Franceschini L.M."/>
            <person name="Leite T.F."/>
            <person name="Margarido G.R.A."/>
            <person name="Almeida C.A."/>
            <person name="Ferrarezi J.A."/>
            <person name="Labate C.A."/>
        </authorList>
    </citation>
    <scope>NUCLEOTIDE SEQUENCE</scope>
    <source>
        <strain evidence="1">MF-1</strain>
    </source>
</reference>
<gene>
    <name evidence="1" type="ORF">O181_081920</name>
</gene>
<evidence type="ECO:0000313" key="2">
    <source>
        <dbReference type="Proteomes" id="UP000765509"/>
    </source>
</evidence>
<name>A0A9Q3FJZ1_9BASI</name>
<accession>A0A9Q3FJZ1</accession>
<dbReference type="Proteomes" id="UP000765509">
    <property type="component" value="Unassembled WGS sequence"/>
</dbReference>
<protein>
    <submittedName>
        <fullName evidence="1">Uncharacterized protein</fullName>
    </submittedName>
</protein>
<sequence length="96" mass="10685">MGDAIIENSDDYQHPIEEFLVEFQEETQLEIQDIQLEAGLTQDTENKNLLNHTQDAQTSLVTPTKGMAYMHGTATNMTVCVDNANYPLIIDSGAHC</sequence>
<keyword evidence="2" id="KW-1185">Reference proteome</keyword>
<comment type="caution">
    <text evidence="1">The sequence shown here is derived from an EMBL/GenBank/DDBJ whole genome shotgun (WGS) entry which is preliminary data.</text>
</comment>
<dbReference type="EMBL" id="AVOT02046926">
    <property type="protein sequence ID" value="MBW0542205.1"/>
    <property type="molecule type" value="Genomic_DNA"/>
</dbReference>